<name>A0ABU1S3Q8_9FLAO</name>
<dbReference type="RefSeq" id="WP_310007162.1">
    <property type="nucleotide sequence ID" value="NZ_JAVDTX010000005.1"/>
</dbReference>
<comment type="caution">
    <text evidence="1">The sequence shown here is derived from an EMBL/GenBank/DDBJ whole genome shotgun (WGS) entry which is preliminary data.</text>
</comment>
<dbReference type="GO" id="GO:0000428">
    <property type="term" value="C:DNA-directed RNA polymerase complex"/>
    <property type="evidence" value="ECO:0007669"/>
    <property type="project" value="UniProtKB-KW"/>
</dbReference>
<reference evidence="1 2" key="1">
    <citation type="submission" date="2023-07" db="EMBL/GenBank/DDBJ databases">
        <title>Sorghum-associated microbial communities from plants grown in Nebraska, USA.</title>
        <authorList>
            <person name="Schachtman D."/>
        </authorList>
    </citation>
    <scope>NUCLEOTIDE SEQUENCE [LARGE SCALE GENOMIC DNA]</scope>
    <source>
        <strain evidence="1 2">BE124</strain>
    </source>
</reference>
<evidence type="ECO:0000313" key="1">
    <source>
        <dbReference type="EMBL" id="MDR6845663.1"/>
    </source>
</evidence>
<gene>
    <name evidence="1" type="ORF">J2W95_002373</name>
</gene>
<accession>A0ABU1S3Q8</accession>
<keyword evidence="1" id="KW-0804">Transcription</keyword>
<organism evidence="1 2">
    <name type="scientific">Flavobacterium granuli</name>
    <dbReference type="NCBI Taxonomy" id="280093"/>
    <lineage>
        <taxon>Bacteria</taxon>
        <taxon>Pseudomonadati</taxon>
        <taxon>Bacteroidota</taxon>
        <taxon>Flavobacteriia</taxon>
        <taxon>Flavobacteriales</taxon>
        <taxon>Flavobacteriaceae</taxon>
        <taxon>Flavobacterium</taxon>
    </lineage>
</organism>
<keyword evidence="2" id="KW-1185">Reference proteome</keyword>
<keyword evidence="1" id="KW-0240">DNA-directed RNA polymerase</keyword>
<evidence type="ECO:0000313" key="2">
    <source>
        <dbReference type="Proteomes" id="UP001261871"/>
    </source>
</evidence>
<dbReference type="Proteomes" id="UP001261871">
    <property type="component" value="Unassembled WGS sequence"/>
</dbReference>
<proteinExistence type="predicted"/>
<sequence length="210" mass="24945">MPINTQINLLTDVELLEQLCSSKDDDLLYKEFLRRFLPEVKSRCELTCKQRKLDKHLGLQIAHDTFERFRKYKSFNIEKVKLHDKRKAIIVYLCKISTSLFNNFHRDEKHEESNYKTYFDDILESVDPTASSIESLKNKKDLAVFIFSKLNSKEKRIILTDLEYKRHHKYLPDTVIEELARDLSLKPASIRKARERAIEKIKKAIDEINQ</sequence>
<protein>
    <submittedName>
        <fullName evidence="1">DNA-directed RNA polymerase specialized sigma24 family protein</fullName>
    </submittedName>
</protein>
<dbReference type="EMBL" id="JAVDTX010000005">
    <property type="protein sequence ID" value="MDR6845663.1"/>
    <property type="molecule type" value="Genomic_DNA"/>
</dbReference>